<feature type="compositionally biased region" description="Polar residues" evidence="13">
    <location>
        <begin position="483"/>
        <end position="492"/>
    </location>
</feature>
<evidence type="ECO:0000256" key="7">
    <source>
        <dbReference type="ARBA" id="ARBA00022723"/>
    </source>
</evidence>
<evidence type="ECO:0000256" key="11">
    <source>
        <dbReference type="ARBA" id="ARBA00022833"/>
    </source>
</evidence>
<dbReference type="InterPro" id="IPR048962">
    <property type="entry name" value="ARIH1-like_UBL"/>
</dbReference>
<dbReference type="PROSITE" id="PS50199">
    <property type="entry name" value="ZF_RANBP2_2"/>
    <property type="match status" value="1"/>
</dbReference>
<evidence type="ECO:0000256" key="6">
    <source>
        <dbReference type="ARBA" id="ARBA00022679"/>
    </source>
</evidence>
<dbReference type="GO" id="GO:0061630">
    <property type="term" value="F:ubiquitin protein ligase activity"/>
    <property type="evidence" value="ECO:0007669"/>
    <property type="project" value="UniProtKB-EC"/>
</dbReference>
<dbReference type="Pfam" id="PF01485">
    <property type="entry name" value="IBR"/>
    <property type="match status" value="2"/>
</dbReference>
<evidence type="ECO:0000313" key="17">
    <source>
        <dbReference type="Proteomes" id="UP000836841"/>
    </source>
</evidence>
<evidence type="ECO:0000256" key="12">
    <source>
        <dbReference type="PROSITE-ProRule" id="PRU00322"/>
    </source>
</evidence>
<dbReference type="InterPro" id="IPR001876">
    <property type="entry name" value="Znf_RanBP2"/>
</dbReference>
<dbReference type="SUPFAM" id="SSF57850">
    <property type="entry name" value="RING/U-box"/>
    <property type="match status" value="4"/>
</dbReference>
<feature type="domain" description="RanBP2-type" evidence="14">
    <location>
        <begin position="884"/>
        <end position="913"/>
    </location>
</feature>
<dbReference type="Gene3D" id="1.20.120.1750">
    <property type="match status" value="2"/>
</dbReference>
<evidence type="ECO:0000256" key="13">
    <source>
        <dbReference type="SAM" id="MobiDB-lite"/>
    </source>
</evidence>
<keyword evidence="9 12" id="KW-0863">Zinc-finger</keyword>
<dbReference type="PROSITE" id="PS00518">
    <property type="entry name" value="ZF_RING_1"/>
    <property type="match status" value="1"/>
</dbReference>
<dbReference type="InterPro" id="IPR017907">
    <property type="entry name" value="Znf_RING_CS"/>
</dbReference>
<evidence type="ECO:0000256" key="9">
    <source>
        <dbReference type="ARBA" id="ARBA00022771"/>
    </source>
</evidence>
<keyword evidence="8" id="KW-0677">Repeat</keyword>
<reference evidence="16 17" key="1">
    <citation type="submission" date="2022-03" db="EMBL/GenBank/DDBJ databases">
        <authorList>
            <person name="Nunn A."/>
            <person name="Chopra R."/>
            <person name="Nunn A."/>
            <person name="Contreras Garrido A."/>
        </authorList>
    </citation>
    <scope>NUCLEOTIDE SEQUENCE [LARGE SCALE GENOMIC DNA]</scope>
</reference>
<comment type="cofactor">
    <cofactor evidence="2">
        <name>Zn(2+)</name>
        <dbReference type="ChEBI" id="CHEBI:29105"/>
    </cofactor>
</comment>
<dbReference type="PANTHER" id="PTHR11685">
    <property type="entry name" value="RBR FAMILY RING FINGER AND IBR DOMAIN-CONTAINING"/>
    <property type="match status" value="1"/>
</dbReference>
<dbReference type="EMBL" id="OU466862">
    <property type="protein sequence ID" value="CAH2073471.1"/>
    <property type="molecule type" value="Genomic_DNA"/>
</dbReference>
<dbReference type="SMART" id="SM00547">
    <property type="entry name" value="ZnF_RBZ"/>
    <property type="match status" value="1"/>
</dbReference>
<gene>
    <name evidence="16" type="ORF">TAV2_LOCUS22002</name>
</gene>
<comment type="similarity">
    <text evidence="4">Belongs to the RBR family. Ariadne subfamily.</text>
</comment>
<evidence type="ECO:0000259" key="14">
    <source>
        <dbReference type="PROSITE" id="PS50199"/>
    </source>
</evidence>
<keyword evidence="7" id="KW-0479">Metal-binding</keyword>
<dbReference type="InterPro" id="IPR002867">
    <property type="entry name" value="IBR_dom"/>
</dbReference>
<dbReference type="Pfam" id="PF21235">
    <property type="entry name" value="UBA_ARI1"/>
    <property type="match status" value="1"/>
</dbReference>
<comment type="pathway">
    <text evidence="3">Protein modification; protein ubiquitination.</text>
</comment>
<name>A0AAU9SZT9_THLAR</name>
<feature type="domain" description="RING-type" evidence="15">
    <location>
        <begin position="487"/>
        <end position="718"/>
    </location>
</feature>
<evidence type="ECO:0000259" key="15">
    <source>
        <dbReference type="PROSITE" id="PS51873"/>
    </source>
</evidence>
<evidence type="ECO:0000313" key="16">
    <source>
        <dbReference type="EMBL" id="CAH2073471.1"/>
    </source>
</evidence>
<comment type="catalytic activity">
    <reaction evidence="1">
        <text>[E2 ubiquitin-conjugating enzyme]-S-ubiquitinyl-L-cysteine + [acceptor protein]-L-lysine = [E2 ubiquitin-conjugating enzyme]-L-cysteine + [acceptor protein]-N(6)-ubiquitinyl-L-lysine.</text>
        <dbReference type="EC" id="2.3.2.31"/>
    </reaction>
</comment>
<evidence type="ECO:0000256" key="8">
    <source>
        <dbReference type="ARBA" id="ARBA00022737"/>
    </source>
</evidence>
<keyword evidence="11" id="KW-0862">Zinc</keyword>
<keyword evidence="17" id="KW-1185">Reference proteome</keyword>
<dbReference type="EC" id="2.3.2.31" evidence="5"/>
<feature type="region of interest" description="Disordered" evidence="13">
    <location>
        <begin position="483"/>
        <end position="503"/>
    </location>
</feature>
<evidence type="ECO:0000256" key="4">
    <source>
        <dbReference type="ARBA" id="ARBA00005884"/>
    </source>
</evidence>
<dbReference type="Proteomes" id="UP000836841">
    <property type="component" value="Chromosome 6"/>
</dbReference>
<keyword evidence="10" id="KW-0833">Ubl conjugation pathway</keyword>
<evidence type="ECO:0000256" key="1">
    <source>
        <dbReference type="ARBA" id="ARBA00001798"/>
    </source>
</evidence>
<organism evidence="16 17">
    <name type="scientific">Thlaspi arvense</name>
    <name type="common">Field penny-cress</name>
    <dbReference type="NCBI Taxonomy" id="13288"/>
    <lineage>
        <taxon>Eukaryota</taxon>
        <taxon>Viridiplantae</taxon>
        <taxon>Streptophyta</taxon>
        <taxon>Embryophyta</taxon>
        <taxon>Tracheophyta</taxon>
        <taxon>Spermatophyta</taxon>
        <taxon>Magnoliopsida</taxon>
        <taxon>eudicotyledons</taxon>
        <taxon>Gunneridae</taxon>
        <taxon>Pentapetalae</taxon>
        <taxon>rosids</taxon>
        <taxon>malvids</taxon>
        <taxon>Brassicales</taxon>
        <taxon>Brassicaceae</taxon>
        <taxon>Thlaspideae</taxon>
        <taxon>Thlaspi</taxon>
    </lineage>
</organism>
<dbReference type="PROSITE" id="PS51873">
    <property type="entry name" value="TRIAD"/>
    <property type="match status" value="2"/>
</dbReference>
<evidence type="ECO:0000256" key="10">
    <source>
        <dbReference type="ARBA" id="ARBA00022786"/>
    </source>
</evidence>
<dbReference type="GO" id="GO:0016567">
    <property type="term" value="P:protein ubiquitination"/>
    <property type="evidence" value="ECO:0007669"/>
    <property type="project" value="InterPro"/>
</dbReference>
<accession>A0AAU9SZT9</accession>
<evidence type="ECO:0000256" key="3">
    <source>
        <dbReference type="ARBA" id="ARBA00004906"/>
    </source>
</evidence>
<dbReference type="GO" id="GO:0008270">
    <property type="term" value="F:zinc ion binding"/>
    <property type="evidence" value="ECO:0007669"/>
    <property type="project" value="UniProtKB-KW"/>
</dbReference>
<dbReference type="CDD" id="cd20346">
    <property type="entry name" value="BRcat_RBR_ANKIB1"/>
    <property type="match status" value="2"/>
</dbReference>
<evidence type="ECO:0000256" key="5">
    <source>
        <dbReference type="ARBA" id="ARBA00012251"/>
    </source>
</evidence>
<dbReference type="SMART" id="SM00647">
    <property type="entry name" value="IBR"/>
    <property type="match status" value="4"/>
</dbReference>
<protein>
    <recommendedName>
        <fullName evidence="5">RBR-type E3 ubiquitin transferase</fullName>
        <ecNumber evidence="5">2.3.2.31</ecNumber>
    </recommendedName>
</protein>
<dbReference type="PROSITE" id="PS01358">
    <property type="entry name" value="ZF_RANBP2_1"/>
    <property type="match status" value="1"/>
</dbReference>
<proteinExistence type="inferred from homology"/>
<dbReference type="InterPro" id="IPR044066">
    <property type="entry name" value="TRIAD_supradom"/>
</dbReference>
<dbReference type="AlphaFoldDB" id="A0AAU9SZT9"/>
<evidence type="ECO:0000256" key="2">
    <source>
        <dbReference type="ARBA" id="ARBA00001947"/>
    </source>
</evidence>
<dbReference type="InterPro" id="IPR031127">
    <property type="entry name" value="E3_UB_ligase_RBR"/>
</dbReference>
<sequence>MEADGQRLYSVLTREEVGEKMMKQIEQISEVFSVSKSDAAVILNHVKWNSFRASDRLGDNKEKFLAELGLVRVLNSSSSSAGRKTHSDGDYDSELLKSFMDETKVKWCPSPGCNYALEREDDDESSVCFGMVCLCGHTFGWRCGRESHRPATCKQAESWPTQLDALKNDAWVSENTKRCPGCNFAVQRDGDPDLKLITCVCGCDFCWCCFRSKEAHNGKWNCRDVSASPKRKRGREDNEFTYLRQWEKLEEEWEKSKTEFESIEENGIPGLSDEDASVLREAMLVVVQCRLVLKWSCVFEYNIPDDQIGRKQYVKERRGDATKILVKHSDTLQKEMNQALSSEDFSYFKVRVSNSTATTGEYFHSFVELLDKVPEVKLLITATLQVSQVLISKSQTIKEKPIHESDAMEADGQRLYSVLTRTEVREKMMKEIAQISDVFSLSQSDATVILIRLRWNSFKASDLLGDDKEKFLAELGLIKDFGSDQNESNSSSVDHDMNDPDGDGNDLVSTPFCSHKFLTTYWRDYLIESLEKKKKNSKNEDESVIVISCINQDCVASVGPDTIEKLTEPVQAMYESYLLESFMESNKESIKWCPATECDYAIERHGDLIEDDDDESSLGFGVVCLCGHTFCWSCQLESHRPVTCNNASLWCSDLLDRSKTRLWIARNTKRCPTCSSLVQRNRDPYLRFVICTCSHRFCYRCLRSELEHYGVWNCAEVSVPPARSDDALTQHVTLWEASQAAMQKSKQDLEAIEQDSIPKLTGNCGLGEQEFRALREAWMLIVQCRLVLKWSYVFGYFISDYHSAKKQYLDHLREETDRVLDNHKWSLDELMRVASSGEDMTCFQHFKHKLGITTTATGNYFHFFVKTIEDGLSDVKADAYEDTTTGYWFCDRCTFQNDSFDRKCNVCLAPFESPPPHVASGNKDTAVAHHQQVPNMPNNPFAHVEEPILETSIKTE</sequence>
<keyword evidence="6" id="KW-0808">Transferase</keyword>
<feature type="domain" description="RING-type" evidence="15">
    <location>
        <begin position="1"/>
        <end position="226"/>
    </location>
</feature>